<proteinExistence type="predicted"/>
<evidence type="ECO:0000313" key="4">
    <source>
        <dbReference type="Proteomes" id="UP001642464"/>
    </source>
</evidence>
<protein>
    <submittedName>
        <fullName evidence="3">Uncharacterized protein</fullName>
    </submittedName>
</protein>
<reference evidence="3 4" key="1">
    <citation type="submission" date="2024-02" db="EMBL/GenBank/DDBJ databases">
        <authorList>
            <person name="Chen Y."/>
            <person name="Shah S."/>
            <person name="Dougan E. K."/>
            <person name="Thang M."/>
            <person name="Chan C."/>
        </authorList>
    </citation>
    <scope>NUCLEOTIDE SEQUENCE [LARGE SCALE GENOMIC DNA]</scope>
</reference>
<feature type="coiled-coil region" evidence="1">
    <location>
        <begin position="28"/>
        <end position="62"/>
    </location>
</feature>
<comment type="caution">
    <text evidence="3">The sequence shown here is derived from an EMBL/GenBank/DDBJ whole genome shotgun (WGS) entry which is preliminary data.</text>
</comment>
<feature type="region of interest" description="Disordered" evidence="2">
    <location>
        <begin position="1"/>
        <end position="24"/>
    </location>
</feature>
<accession>A0ABP0NU70</accession>
<evidence type="ECO:0000256" key="2">
    <source>
        <dbReference type="SAM" id="MobiDB-lite"/>
    </source>
</evidence>
<gene>
    <name evidence="3" type="ORF">SCF082_LOCUS34112</name>
</gene>
<evidence type="ECO:0000256" key="1">
    <source>
        <dbReference type="SAM" id="Coils"/>
    </source>
</evidence>
<dbReference type="EMBL" id="CAXAMM010031001">
    <property type="protein sequence ID" value="CAK9067348.1"/>
    <property type="molecule type" value="Genomic_DNA"/>
</dbReference>
<dbReference type="Proteomes" id="UP001642464">
    <property type="component" value="Unassembled WGS sequence"/>
</dbReference>
<name>A0ABP0NU70_9DINO</name>
<keyword evidence="1" id="KW-0175">Coiled coil</keyword>
<evidence type="ECO:0000313" key="3">
    <source>
        <dbReference type="EMBL" id="CAK9067348.1"/>
    </source>
</evidence>
<organism evidence="3 4">
    <name type="scientific">Durusdinium trenchii</name>
    <dbReference type="NCBI Taxonomy" id="1381693"/>
    <lineage>
        <taxon>Eukaryota</taxon>
        <taxon>Sar</taxon>
        <taxon>Alveolata</taxon>
        <taxon>Dinophyceae</taxon>
        <taxon>Suessiales</taxon>
        <taxon>Symbiodiniaceae</taxon>
        <taxon>Durusdinium</taxon>
    </lineage>
</organism>
<sequence length="88" mass="9652">MDGADQPASHESRASPASPQNQEDLEQLVELQALCKSQAARIVELENLCTQQEARIRELEQAERIRKLTAPNGAEMVSQSGKPSIPAR</sequence>
<keyword evidence="4" id="KW-1185">Reference proteome</keyword>